<dbReference type="PANTHER" id="PTHR38038">
    <property type="entry name" value="PENICILLIN-BINDING PROTEIN ACTIVATOR LPOA"/>
    <property type="match status" value="1"/>
</dbReference>
<dbReference type="Proteomes" id="UP000249005">
    <property type="component" value="Chromosome 1"/>
</dbReference>
<dbReference type="CDD" id="cd06339">
    <property type="entry name" value="PBP1_YraM_LppC_lipoprotein-like"/>
    <property type="match status" value="1"/>
</dbReference>
<keyword evidence="9" id="KW-0175">Coiled coil</keyword>
<dbReference type="Gene3D" id="1.25.40.10">
    <property type="entry name" value="Tetratricopeptide repeat domain"/>
    <property type="match status" value="1"/>
</dbReference>
<reference evidence="11 12" key="1">
    <citation type="submission" date="2018-06" db="EMBL/GenBank/DDBJ databases">
        <authorList>
            <consortium name="Pathogen Informatics"/>
            <person name="Doyle S."/>
        </authorList>
    </citation>
    <scope>NUCLEOTIDE SEQUENCE [LARGE SCALE GENOMIC DNA]</scope>
    <source>
        <strain evidence="11 12">NCTC12151</strain>
    </source>
</reference>
<comment type="function">
    <text evidence="8">Regulator of peptidoglycan synthesis that is essential for the function of penicillin-binding protein 1A (PBP1a).</text>
</comment>
<keyword evidence="12" id="KW-1185">Reference proteome</keyword>
<feature type="chain" id="PRO_5016120441" description="Penicillin-binding protein activator LpoA" evidence="10">
    <location>
        <begin position="27"/>
        <end position="594"/>
    </location>
</feature>
<proteinExistence type="inferred from homology"/>
<dbReference type="PROSITE" id="PS51257">
    <property type="entry name" value="PROKAR_LIPOPROTEIN"/>
    <property type="match status" value="1"/>
</dbReference>
<dbReference type="Gene3D" id="1.25.40.650">
    <property type="match status" value="1"/>
</dbReference>
<feature type="signal peptide" evidence="10">
    <location>
        <begin position="1"/>
        <end position="26"/>
    </location>
</feature>
<feature type="coiled-coil region" evidence="9">
    <location>
        <begin position="77"/>
        <end position="112"/>
    </location>
</feature>
<keyword evidence="1 8" id="KW-0732">Signal</keyword>
<dbReference type="InterPro" id="IPR007443">
    <property type="entry name" value="LpoA"/>
</dbReference>
<comment type="similarity">
    <text evidence="8">Belongs to the LpoA family.</text>
</comment>
<dbReference type="GO" id="GO:0030234">
    <property type="term" value="F:enzyme regulator activity"/>
    <property type="evidence" value="ECO:0007669"/>
    <property type="project" value="UniProtKB-UniRule"/>
</dbReference>
<evidence type="ECO:0000256" key="8">
    <source>
        <dbReference type="HAMAP-Rule" id="MF_01890"/>
    </source>
</evidence>
<dbReference type="Pfam" id="PF04348">
    <property type="entry name" value="LppC"/>
    <property type="match status" value="1"/>
</dbReference>
<dbReference type="GO" id="GO:0009252">
    <property type="term" value="P:peptidoglycan biosynthetic process"/>
    <property type="evidence" value="ECO:0007669"/>
    <property type="project" value="UniProtKB-UniRule"/>
</dbReference>
<keyword evidence="7 8" id="KW-0449">Lipoprotein</keyword>
<evidence type="ECO:0000256" key="5">
    <source>
        <dbReference type="ARBA" id="ARBA00023139"/>
    </source>
</evidence>
<dbReference type="SUPFAM" id="SSF53822">
    <property type="entry name" value="Periplasmic binding protein-like I"/>
    <property type="match status" value="1"/>
</dbReference>
<comment type="subunit">
    <text evidence="8">Interacts with PBP1a.</text>
</comment>
<evidence type="ECO:0000256" key="6">
    <source>
        <dbReference type="ARBA" id="ARBA00023237"/>
    </source>
</evidence>
<dbReference type="InterPro" id="IPR028082">
    <property type="entry name" value="Peripla_BP_I"/>
</dbReference>
<gene>
    <name evidence="8 11" type="primary">lpoA</name>
    <name evidence="11" type="ORF">NCTC12151_02892</name>
</gene>
<evidence type="ECO:0000256" key="4">
    <source>
        <dbReference type="ARBA" id="ARBA00023136"/>
    </source>
</evidence>
<keyword evidence="5 8" id="KW-0564">Palmitate</keyword>
<dbReference type="EMBL" id="LS483470">
    <property type="protein sequence ID" value="SQI43183.1"/>
    <property type="molecule type" value="Genomic_DNA"/>
</dbReference>
<keyword evidence="3 8" id="KW-0573">Peptidoglycan synthesis</keyword>
<dbReference type="HAMAP" id="MF_01890">
    <property type="entry name" value="LpoA"/>
    <property type="match status" value="1"/>
</dbReference>
<dbReference type="GO" id="GO:0008360">
    <property type="term" value="P:regulation of cell shape"/>
    <property type="evidence" value="ECO:0007669"/>
    <property type="project" value="UniProtKB-KW"/>
</dbReference>
<comment type="subcellular location">
    <subcellularLocation>
        <location evidence="8">Cell outer membrane</location>
        <topology evidence="8">Lipid-anchor</topology>
        <orientation evidence="8">Periplasmic side</orientation>
    </subcellularLocation>
</comment>
<protein>
    <recommendedName>
        <fullName evidence="8">Penicillin-binding protein activator LpoA</fullName>
        <shortName evidence="8">PBP activator LpoA</shortName>
    </recommendedName>
</protein>
<evidence type="ECO:0000313" key="11">
    <source>
        <dbReference type="EMBL" id="SQI43183.1"/>
    </source>
</evidence>
<evidence type="ECO:0000256" key="7">
    <source>
        <dbReference type="ARBA" id="ARBA00023288"/>
    </source>
</evidence>
<dbReference type="PANTHER" id="PTHR38038:SF1">
    <property type="entry name" value="PENICILLIN-BINDING PROTEIN ACTIVATOR LPOA"/>
    <property type="match status" value="1"/>
</dbReference>
<dbReference type="Gene3D" id="3.40.50.2300">
    <property type="match status" value="2"/>
</dbReference>
<dbReference type="KEGG" id="lri:NCTC12151_02892"/>
<name>A0A2X4UWC2_9GAMM</name>
<dbReference type="GO" id="GO:0031241">
    <property type="term" value="C:periplasmic side of cell outer membrane"/>
    <property type="evidence" value="ECO:0007669"/>
    <property type="project" value="UniProtKB-UniRule"/>
</dbReference>
<dbReference type="InterPro" id="IPR011990">
    <property type="entry name" value="TPR-like_helical_dom_sf"/>
</dbReference>
<accession>A0A2X4UWC2</accession>
<organism evidence="11 12">
    <name type="scientific">Leminorella richardii</name>
    <dbReference type="NCBI Taxonomy" id="158841"/>
    <lineage>
        <taxon>Bacteria</taxon>
        <taxon>Pseudomonadati</taxon>
        <taxon>Pseudomonadota</taxon>
        <taxon>Gammaproteobacteria</taxon>
        <taxon>Enterobacterales</taxon>
        <taxon>Budviciaceae</taxon>
        <taxon>Leminorella</taxon>
    </lineage>
</organism>
<evidence type="ECO:0000256" key="3">
    <source>
        <dbReference type="ARBA" id="ARBA00022984"/>
    </source>
</evidence>
<evidence type="ECO:0000256" key="9">
    <source>
        <dbReference type="SAM" id="Coils"/>
    </source>
</evidence>
<dbReference type="RefSeq" id="WP_111741263.1">
    <property type="nucleotide sequence ID" value="NZ_LR698987.1"/>
</dbReference>
<evidence type="ECO:0000313" key="12">
    <source>
        <dbReference type="Proteomes" id="UP000249005"/>
    </source>
</evidence>
<dbReference type="AlphaFoldDB" id="A0A2X4UWC2"/>
<sequence length="594" mass="65141">MRLLTSLRAKAACALPMVLATTLFLAGCQITSPTNTFQSDLTQNSAYYLEKAANSRDEAQINWQLMAIRALTVENDIKQASAMLEQLPKTLNEAQEQERQLLSAELAAVKKNAKEMIQGLKNINLATLSESQKTRYFRVETQAYKGRDTMAQLRAYINLEPRVTEQERQAVIDQTWDTVTRITPKMMESLAIDANEETLRGWLDLLQTYQNNKRNLEMLQTSLKDWQTRYAQHPAAKMTPTALTRSLELQKFSSAKIALLLPLSGSGGKFGPIIQDGFNTAKSLSNNSAQVKVYDTGSKPLADILAQAEQDGATMIVGPLLKKDVEETIESSTSLGVLALNQPENIVDRPNVCYFALSPEDEAIDAARHIYAQGKKSPLIIISRGNFGDRVSKAFGEQWKIQTGNTARVQYYGKLGDLKEAISKGGGMSASGQPISLASGAASAPSASVDAIYIVSTAAEMALIKPMLDISKASKSTTLYGSSRSYQAGAGPDFRFEMEGLQFSEIPLLVGLSPTLAQKGGEKYGGDFSQYRLYALGADAWELASHFAEIRQMPDYQLNGATGILSADDNCVVHRKLSWIQYRMGQLTPVKQAK</sequence>
<keyword evidence="2 8" id="KW-0133">Cell shape</keyword>
<evidence type="ECO:0000256" key="10">
    <source>
        <dbReference type="SAM" id="SignalP"/>
    </source>
</evidence>
<evidence type="ECO:0000256" key="2">
    <source>
        <dbReference type="ARBA" id="ARBA00022960"/>
    </source>
</evidence>
<evidence type="ECO:0000256" key="1">
    <source>
        <dbReference type="ARBA" id="ARBA00022729"/>
    </source>
</evidence>
<keyword evidence="4 8" id="KW-0472">Membrane</keyword>
<keyword evidence="6 8" id="KW-0998">Cell outer membrane</keyword>
<dbReference type="OrthoDB" id="6708821at2"/>